<evidence type="ECO:0000256" key="7">
    <source>
        <dbReference type="SAM" id="MobiDB-lite"/>
    </source>
</evidence>
<keyword evidence="6" id="KW-0813">Transport</keyword>
<evidence type="ECO:0000259" key="9">
    <source>
        <dbReference type="Pfam" id="PF01618"/>
    </source>
</evidence>
<comment type="subcellular location">
    <subcellularLocation>
        <location evidence="1">Cell membrane</location>
        <topology evidence="1">Multi-pass membrane protein</topology>
    </subcellularLocation>
    <subcellularLocation>
        <location evidence="6">Membrane</location>
        <topology evidence="6">Multi-pass membrane protein</topology>
    </subcellularLocation>
</comment>
<evidence type="ECO:0000256" key="6">
    <source>
        <dbReference type="RuleBase" id="RU004057"/>
    </source>
</evidence>
<keyword evidence="4 8" id="KW-1133">Transmembrane helix</keyword>
<protein>
    <submittedName>
        <fullName evidence="10">MotA/TolQ/ExbB proton channel family protein</fullName>
    </submittedName>
</protein>
<sequence length="226" mass="24268">MLELFKAGGWVMWPIAFISILALAIVLERLWTLRRKSVLPPGLGAEVRDWARHAHLDPKHIDALRSNSPLGEVLAAGLDVRRRPREVIRERIEDTGRHVMHRLERFLNTLGTIASAAPLLGLLGTVIGMMHLFLGILDHGVGDVAQLAGGIGQALVTTASGMCVAIPALVFHRYFRGLVGAYVIEMEREAIALVDTLDGIAAPKPAPAPTPASAPGAPARRRSSAG</sequence>
<name>A0AAW9R2P6_9GAMM</name>
<evidence type="ECO:0000256" key="1">
    <source>
        <dbReference type="ARBA" id="ARBA00004651"/>
    </source>
</evidence>
<proteinExistence type="inferred from homology"/>
<dbReference type="InterPro" id="IPR050790">
    <property type="entry name" value="ExbB/TolQ_transport"/>
</dbReference>
<evidence type="ECO:0000256" key="5">
    <source>
        <dbReference type="ARBA" id="ARBA00023136"/>
    </source>
</evidence>
<evidence type="ECO:0000256" key="3">
    <source>
        <dbReference type="ARBA" id="ARBA00022692"/>
    </source>
</evidence>
<evidence type="ECO:0000256" key="4">
    <source>
        <dbReference type="ARBA" id="ARBA00022989"/>
    </source>
</evidence>
<dbReference type="GO" id="GO:0005886">
    <property type="term" value="C:plasma membrane"/>
    <property type="evidence" value="ECO:0007669"/>
    <property type="project" value="UniProtKB-SubCell"/>
</dbReference>
<keyword evidence="3 8" id="KW-0812">Transmembrane</keyword>
<dbReference type="GO" id="GO:0017038">
    <property type="term" value="P:protein import"/>
    <property type="evidence" value="ECO:0007669"/>
    <property type="project" value="TreeGrafter"/>
</dbReference>
<dbReference type="PANTHER" id="PTHR30625">
    <property type="entry name" value="PROTEIN TOLQ"/>
    <property type="match status" value="1"/>
</dbReference>
<dbReference type="Proteomes" id="UP001364472">
    <property type="component" value="Unassembled WGS sequence"/>
</dbReference>
<organism evidence="10 11">
    <name type="scientific">Denitratimonas tolerans</name>
    <dbReference type="NCBI Taxonomy" id="1338420"/>
    <lineage>
        <taxon>Bacteria</taxon>
        <taxon>Pseudomonadati</taxon>
        <taxon>Pseudomonadota</taxon>
        <taxon>Gammaproteobacteria</taxon>
        <taxon>Lysobacterales</taxon>
        <taxon>Lysobacteraceae</taxon>
        <taxon>Denitratimonas</taxon>
    </lineage>
</organism>
<keyword evidence="6" id="KW-0653">Protein transport</keyword>
<dbReference type="AlphaFoldDB" id="A0AAW9R2P6"/>
<dbReference type="EMBL" id="JBBDHC010000003">
    <property type="protein sequence ID" value="MEJ1248606.1"/>
    <property type="molecule type" value="Genomic_DNA"/>
</dbReference>
<keyword evidence="11" id="KW-1185">Reference proteome</keyword>
<evidence type="ECO:0000256" key="8">
    <source>
        <dbReference type="SAM" id="Phobius"/>
    </source>
</evidence>
<dbReference type="RefSeq" id="WP_337334326.1">
    <property type="nucleotide sequence ID" value="NZ_JBBDHC010000003.1"/>
</dbReference>
<feature type="transmembrane region" description="Helical" evidence="8">
    <location>
        <begin position="12"/>
        <end position="31"/>
    </location>
</feature>
<dbReference type="PANTHER" id="PTHR30625:SF11">
    <property type="entry name" value="MOTA_TOLQ_EXBB PROTON CHANNEL DOMAIN-CONTAINING PROTEIN"/>
    <property type="match status" value="1"/>
</dbReference>
<dbReference type="InterPro" id="IPR002898">
    <property type="entry name" value="MotA_ExbB_proton_chnl"/>
</dbReference>
<comment type="similarity">
    <text evidence="6">Belongs to the exbB/tolQ family.</text>
</comment>
<evidence type="ECO:0000313" key="11">
    <source>
        <dbReference type="Proteomes" id="UP001364472"/>
    </source>
</evidence>
<feature type="transmembrane region" description="Helical" evidence="8">
    <location>
        <begin position="106"/>
        <end position="130"/>
    </location>
</feature>
<gene>
    <name evidence="10" type="ORF">WB794_02815</name>
</gene>
<evidence type="ECO:0000313" key="10">
    <source>
        <dbReference type="EMBL" id="MEJ1248606.1"/>
    </source>
</evidence>
<feature type="domain" description="MotA/TolQ/ExbB proton channel" evidence="9">
    <location>
        <begin position="66"/>
        <end position="187"/>
    </location>
</feature>
<feature type="region of interest" description="Disordered" evidence="7">
    <location>
        <begin position="204"/>
        <end position="226"/>
    </location>
</feature>
<feature type="transmembrane region" description="Helical" evidence="8">
    <location>
        <begin position="150"/>
        <end position="171"/>
    </location>
</feature>
<comment type="caution">
    <text evidence="10">The sequence shown here is derived from an EMBL/GenBank/DDBJ whole genome shotgun (WGS) entry which is preliminary data.</text>
</comment>
<accession>A0AAW9R2P6</accession>
<evidence type="ECO:0000256" key="2">
    <source>
        <dbReference type="ARBA" id="ARBA00022475"/>
    </source>
</evidence>
<dbReference type="Pfam" id="PF01618">
    <property type="entry name" value="MotA_ExbB"/>
    <property type="match status" value="1"/>
</dbReference>
<reference evidence="10 11" key="1">
    <citation type="journal article" date="2016" name="Antonie Van Leeuwenhoek">
        <title>Denitratimonas tolerans gen. nov., sp. nov., a denitrifying bacterium isolated from a bioreactor for tannery wastewater treatment.</title>
        <authorList>
            <person name="Han S.I."/>
            <person name="Kim J.O."/>
            <person name="Lee Y.R."/>
            <person name="Ekpeghere K.I."/>
            <person name="Koh S.C."/>
            <person name="Whang K.S."/>
        </authorList>
    </citation>
    <scope>NUCLEOTIDE SEQUENCE [LARGE SCALE GENOMIC DNA]</scope>
    <source>
        <strain evidence="10 11">KACC 17565</strain>
    </source>
</reference>
<keyword evidence="5 8" id="KW-0472">Membrane</keyword>
<keyword evidence="2" id="KW-1003">Cell membrane</keyword>